<evidence type="ECO:0000256" key="3">
    <source>
        <dbReference type="ARBA" id="ARBA00022448"/>
    </source>
</evidence>
<dbReference type="InterPro" id="IPR003663">
    <property type="entry name" value="Sugar/inositol_transpt"/>
</dbReference>
<dbReference type="GeneID" id="30149140"/>
<dbReference type="InterPro" id="IPR050360">
    <property type="entry name" value="MFS_Sugar_Transporters"/>
</dbReference>
<protein>
    <recommendedName>
        <fullName evidence="9">Major facilitator superfamily (MFS) profile domain-containing protein</fullName>
    </recommendedName>
</protein>
<reference evidence="11" key="1">
    <citation type="submission" date="2016-05" db="EMBL/GenBank/DDBJ databases">
        <title>Comparative genomics of biotechnologically important yeasts.</title>
        <authorList>
            <consortium name="DOE Joint Genome Institute"/>
            <person name="Riley R."/>
            <person name="Haridas S."/>
            <person name="Wolfe K.H."/>
            <person name="Lopes M.R."/>
            <person name="Hittinger C.T."/>
            <person name="Goker M."/>
            <person name="Salamov A."/>
            <person name="Wisecaver J."/>
            <person name="Long T.M."/>
            <person name="Aerts A.L."/>
            <person name="Barry K."/>
            <person name="Choi C."/>
            <person name="Clum A."/>
            <person name="Coughlan A.Y."/>
            <person name="Deshpande S."/>
            <person name="Douglass A.P."/>
            <person name="Hanson S.J."/>
            <person name="Klenk H.-P."/>
            <person name="Labutti K."/>
            <person name="Lapidus A."/>
            <person name="Lindquist E."/>
            <person name="Lipzen A."/>
            <person name="Meier-Kolthoff J.P."/>
            <person name="Ohm R.A."/>
            <person name="Otillar R.P."/>
            <person name="Pangilinan J."/>
            <person name="Peng Y."/>
            <person name="Rokas A."/>
            <person name="Rosa C.A."/>
            <person name="Scheuner C."/>
            <person name="Sibirny A.A."/>
            <person name="Slot J.C."/>
            <person name="Stielow J.B."/>
            <person name="Sun H."/>
            <person name="Kurtzman C.P."/>
            <person name="Blackwell M."/>
            <person name="Grigoriev I.V."/>
            <person name="Jeffries T.W."/>
        </authorList>
    </citation>
    <scope>NUCLEOTIDE SEQUENCE [LARGE SCALE GENOMIC DNA]</scope>
    <source>
        <strain evidence="11">NRRL Y-12698</strain>
    </source>
</reference>
<accession>A0A1E3QS70</accession>
<dbReference type="PRINTS" id="PR00171">
    <property type="entry name" value="SUGRTRNSPORT"/>
</dbReference>
<evidence type="ECO:0000256" key="5">
    <source>
        <dbReference type="ARBA" id="ARBA00022989"/>
    </source>
</evidence>
<evidence type="ECO:0000313" key="11">
    <source>
        <dbReference type="Proteomes" id="UP000094336"/>
    </source>
</evidence>
<keyword evidence="4 8" id="KW-0812">Transmembrane</keyword>
<dbReference type="PROSITE" id="PS00216">
    <property type="entry name" value="SUGAR_TRANSPORT_1"/>
    <property type="match status" value="1"/>
</dbReference>
<feature type="transmembrane region" description="Helical" evidence="8">
    <location>
        <begin position="436"/>
        <end position="456"/>
    </location>
</feature>
<feature type="transmembrane region" description="Helical" evidence="8">
    <location>
        <begin position="395"/>
        <end position="416"/>
    </location>
</feature>
<evidence type="ECO:0000256" key="2">
    <source>
        <dbReference type="ARBA" id="ARBA00010992"/>
    </source>
</evidence>
<evidence type="ECO:0000256" key="6">
    <source>
        <dbReference type="ARBA" id="ARBA00023136"/>
    </source>
</evidence>
<dbReference type="STRING" id="984486.A0A1E3QS70"/>
<evidence type="ECO:0000256" key="8">
    <source>
        <dbReference type="SAM" id="Phobius"/>
    </source>
</evidence>
<evidence type="ECO:0000256" key="1">
    <source>
        <dbReference type="ARBA" id="ARBA00004141"/>
    </source>
</evidence>
<dbReference type="EMBL" id="KV454431">
    <property type="protein sequence ID" value="ODQ79787.1"/>
    <property type="molecule type" value="Genomic_DNA"/>
</dbReference>
<dbReference type="RefSeq" id="XP_018985115.1">
    <property type="nucleotide sequence ID" value="XM_019131287.1"/>
</dbReference>
<feature type="transmembrane region" description="Helical" evidence="8">
    <location>
        <begin position="148"/>
        <end position="166"/>
    </location>
</feature>
<dbReference type="Gene3D" id="1.20.1250.20">
    <property type="entry name" value="MFS general substrate transporter like domains"/>
    <property type="match status" value="1"/>
</dbReference>
<name>A0A1E3QS70_9ASCO</name>
<comment type="similarity">
    <text evidence="2 7">Belongs to the major facilitator superfamily. Sugar transporter (TC 2.A.1.1) family.</text>
</comment>
<dbReference type="InterPro" id="IPR020846">
    <property type="entry name" value="MFS_dom"/>
</dbReference>
<feature type="transmembrane region" description="Helical" evidence="8">
    <location>
        <begin position="84"/>
        <end position="104"/>
    </location>
</feature>
<keyword evidence="5 8" id="KW-1133">Transmembrane helix</keyword>
<feature type="transmembrane region" description="Helical" evidence="8">
    <location>
        <begin position="462"/>
        <end position="482"/>
    </location>
</feature>
<dbReference type="InterPro" id="IPR036259">
    <property type="entry name" value="MFS_trans_sf"/>
</dbReference>
<feature type="transmembrane region" description="Helical" evidence="8">
    <location>
        <begin position="210"/>
        <end position="232"/>
    </location>
</feature>
<evidence type="ECO:0000313" key="10">
    <source>
        <dbReference type="EMBL" id="ODQ79787.1"/>
    </source>
</evidence>
<dbReference type="GO" id="GO:0005351">
    <property type="term" value="F:carbohydrate:proton symporter activity"/>
    <property type="evidence" value="ECO:0007669"/>
    <property type="project" value="TreeGrafter"/>
</dbReference>
<dbReference type="PROSITE" id="PS00217">
    <property type="entry name" value="SUGAR_TRANSPORT_2"/>
    <property type="match status" value="1"/>
</dbReference>
<feature type="transmembrane region" description="Helical" evidence="8">
    <location>
        <begin position="300"/>
        <end position="322"/>
    </location>
</feature>
<dbReference type="OrthoDB" id="5141738at2759"/>
<feature type="transmembrane region" description="Helical" evidence="8">
    <location>
        <begin position="29"/>
        <end position="48"/>
    </location>
</feature>
<feature type="transmembrane region" description="Helical" evidence="8">
    <location>
        <begin position="334"/>
        <end position="357"/>
    </location>
</feature>
<proteinExistence type="inferred from homology"/>
<dbReference type="PANTHER" id="PTHR48022:SF50">
    <property type="entry name" value="HEXOSE TRANSPORTER HXT14"/>
    <property type="match status" value="1"/>
</dbReference>
<gene>
    <name evidence="10" type="ORF">BABINDRAFT_22459</name>
</gene>
<keyword evidence="3 7" id="KW-0813">Transport</keyword>
<organism evidence="10 11">
    <name type="scientific">Babjeviella inositovora NRRL Y-12698</name>
    <dbReference type="NCBI Taxonomy" id="984486"/>
    <lineage>
        <taxon>Eukaryota</taxon>
        <taxon>Fungi</taxon>
        <taxon>Dikarya</taxon>
        <taxon>Ascomycota</taxon>
        <taxon>Saccharomycotina</taxon>
        <taxon>Pichiomycetes</taxon>
        <taxon>Serinales incertae sedis</taxon>
        <taxon>Babjeviella</taxon>
    </lineage>
</organism>
<evidence type="ECO:0000259" key="9">
    <source>
        <dbReference type="PROSITE" id="PS50850"/>
    </source>
</evidence>
<dbReference type="PROSITE" id="PS50850">
    <property type="entry name" value="MFS"/>
    <property type="match status" value="1"/>
</dbReference>
<dbReference type="NCBIfam" id="TIGR00879">
    <property type="entry name" value="SP"/>
    <property type="match status" value="1"/>
</dbReference>
<dbReference type="GO" id="GO:0005886">
    <property type="term" value="C:plasma membrane"/>
    <property type="evidence" value="ECO:0007669"/>
    <property type="project" value="TreeGrafter"/>
</dbReference>
<feature type="transmembrane region" description="Helical" evidence="8">
    <location>
        <begin position="116"/>
        <end position="136"/>
    </location>
</feature>
<keyword evidence="11" id="KW-1185">Reference proteome</keyword>
<dbReference type="InterPro" id="IPR005829">
    <property type="entry name" value="Sugar_transporter_CS"/>
</dbReference>
<dbReference type="SUPFAM" id="SSF103473">
    <property type="entry name" value="MFS general substrate transporter"/>
    <property type="match status" value="1"/>
</dbReference>
<feature type="non-terminal residue" evidence="10">
    <location>
        <position position="503"/>
    </location>
</feature>
<dbReference type="Proteomes" id="UP000094336">
    <property type="component" value="Unassembled WGS sequence"/>
</dbReference>
<dbReference type="PANTHER" id="PTHR48022">
    <property type="entry name" value="PLASTIDIC GLUCOSE TRANSPORTER 4"/>
    <property type="match status" value="1"/>
</dbReference>
<dbReference type="InterPro" id="IPR005828">
    <property type="entry name" value="MFS_sugar_transport-like"/>
</dbReference>
<evidence type="ECO:0000256" key="4">
    <source>
        <dbReference type="ARBA" id="ARBA00022692"/>
    </source>
</evidence>
<evidence type="ECO:0000256" key="7">
    <source>
        <dbReference type="RuleBase" id="RU003346"/>
    </source>
</evidence>
<comment type="subcellular location">
    <subcellularLocation>
        <location evidence="1">Membrane</location>
        <topology evidence="1">Multi-pass membrane protein</topology>
    </subcellularLocation>
</comment>
<sequence>EKKARDESLHCQVSASPNERFSSKSIRRYKYCIGYCLTISLCSIPLGWDVGTIGGYTGSQVFQAKFGNRLMKSTERVEYTFDKAVLGLVVSVFSLGCAFGGLALGKLGDTYGRKVGILAATFMYVLGVIIQSVSIIAENWVCLCGGRVLAGLGVGSLNVIGPVLIGECAPSSIRGLCVSFYQVNCSLFIFLGQVSMIFLSRNHLDSRVLYSLPIVFQALWGIIITVLCISVFPESPRYLIQKSRFEEARVSLSQILHKEANDAEVTEELDYLYQSISTNLEASKPTNILRLLKNKEFSPMVLMGMILMGFQQLSGINYFFYYGNEVFTSIGLEDTYMCSGCLGLVNLVFSICAVLAIEKFGRKFGLLIGALAMAVFMLTYSSVGNWNIFSPKANGILMIAFTCCFIASFAMTWGPIPNLVLNEIYPIAIKQTSMSFAGFTNNTFNFIISLSTPVIVKNIGFGLGFIFCLCSFCGAAFVLYYVPETRNKTPEELGRFFCKLAEP</sequence>
<dbReference type="Pfam" id="PF00083">
    <property type="entry name" value="Sugar_tr"/>
    <property type="match status" value="1"/>
</dbReference>
<keyword evidence="6 8" id="KW-0472">Membrane</keyword>
<dbReference type="AlphaFoldDB" id="A0A1E3QS70"/>
<feature type="transmembrane region" description="Helical" evidence="8">
    <location>
        <begin position="364"/>
        <end position="383"/>
    </location>
</feature>
<feature type="non-terminal residue" evidence="10">
    <location>
        <position position="1"/>
    </location>
</feature>
<feature type="domain" description="Major facilitator superfamily (MFS) profile" evidence="9">
    <location>
        <begin position="35"/>
        <end position="486"/>
    </location>
</feature>
<feature type="transmembrane region" description="Helical" evidence="8">
    <location>
        <begin position="178"/>
        <end position="198"/>
    </location>
</feature>